<dbReference type="InterPro" id="IPR037069">
    <property type="entry name" value="AcylCoA_DH/ox_N_sf"/>
</dbReference>
<evidence type="ECO:0000256" key="10">
    <source>
        <dbReference type="ARBA" id="ARBA00052546"/>
    </source>
</evidence>
<evidence type="ECO:0000256" key="11">
    <source>
        <dbReference type="RuleBase" id="RU362125"/>
    </source>
</evidence>
<gene>
    <name evidence="15" type="ORF">WSS_A02070</name>
</gene>
<protein>
    <recommendedName>
        <fullName evidence="8">Acyl-[acyl-carrier-protein] dehydrogenase MbtN</fullName>
    </recommendedName>
    <alternativeName>
        <fullName evidence="9">Mycobactin synthase protein N</fullName>
    </alternativeName>
</protein>
<dbReference type="InterPro" id="IPR009075">
    <property type="entry name" value="AcylCo_DH/oxidase_C"/>
</dbReference>
<dbReference type="InterPro" id="IPR046373">
    <property type="entry name" value="Acyl-CoA_Oxase/DH_mid-dom_sf"/>
</dbReference>
<dbReference type="Pfam" id="PF02771">
    <property type="entry name" value="Acyl-CoA_dh_N"/>
    <property type="match status" value="1"/>
</dbReference>
<name>K8XSI7_RHOOP</name>
<keyword evidence="5 11" id="KW-0274">FAD</keyword>
<comment type="catalytic activity">
    <reaction evidence="10">
        <text>a 2,3-saturated acyl-CoA + A = a 2,3-dehydroacyl-CoA + AH2</text>
        <dbReference type="Rhea" id="RHEA:48608"/>
        <dbReference type="ChEBI" id="CHEBI:13193"/>
        <dbReference type="ChEBI" id="CHEBI:17499"/>
        <dbReference type="ChEBI" id="CHEBI:60015"/>
        <dbReference type="ChEBI" id="CHEBI:65111"/>
    </reaction>
</comment>
<reference evidence="15 16" key="1">
    <citation type="journal article" date="2013" name="Genome Announc.">
        <title>Draft Genome Sequence of Rhodococcus opacus Strain M213 Shows a Diverse Catabolic Potential.</title>
        <authorList>
            <person name="Pathak A."/>
            <person name="Green S.J."/>
            <person name="Ogram A."/>
            <person name="Chauhan A."/>
        </authorList>
    </citation>
    <scope>NUCLEOTIDE SEQUENCE [LARGE SCALE GENOMIC DNA]</scope>
    <source>
        <strain evidence="15 16">M213</strain>
    </source>
</reference>
<comment type="caution">
    <text evidence="15">The sequence shown here is derived from an EMBL/GenBank/DDBJ whole genome shotgun (WGS) entry which is preliminary data.</text>
</comment>
<evidence type="ECO:0000259" key="13">
    <source>
        <dbReference type="Pfam" id="PF02770"/>
    </source>
</evidence>
<dbReference type="GO" id="GO:0005737">
    <property type="term" value="C:cytoplasm"/>
    <property type="evidence" value="ECO:0007669"/>
    <property type="project" value="TreeGrafter"/>
</dbReference>
<evidence type="ECO:0000259" key="14">
    <source>
        <dbReference type="Pfam" id="PF02771"/>
    </source>
</evidence>
<dbReference type="GO" id="GO:0003995">
    <property type="term" value="F:acyl-CoA dehydrogenase activity"/>
    <property type="evidence" value="ECO:0007669"/>
    <property type="project" value="TreeGrafter"/>
</dbReference>
<sequence length="390" mass="42443">MTSSTVTTESGASPWTDDELDAVAELARNFFAKEVTPHQRRFTEQGFPDKEVYGTLGELGLSGMSIPTEFGGGGGTFAHDAVLFHEQVMAGDHSLQLGVHSGIVPHYLNAYGSHEQKSRWLPKLTSGEWVGAIAMTEPGTGSDLQNITTKAVRDGGDYVITGAKTFISNGRNCDLVIIAAKTDATLGAKGVSLIVAEVNDDTPGFSRGQIFDKLGQKGQDTTELFFDGLRVPVDNLLGEREGAGFVQLMQQLPQERLICGVAAVAAIERAVALTIEYTKSRTMFGKTLFDLQNTRFELAECASLARVSRTFIDDCIGKHLRGELDVTTAAMAKYWLTDQQCAVIDRCLQLFGGYGYILEYPIAQMYADARIQRIYAGSNEVMKELISRAL</sequence>
<dbReference type="FunFam" id="1.20.140.10:FF:000001">
    <property type="entry name" value="Acyl-CoA dehydrogenase"/>
    <property type="match status" value="1"/>
</dbReference>
<dbReference type="InterPro" id="IPR050741">
    <property type="entry name" value="Acyl-CoA_dehydrogenase"/>
</dbReference>
<feature type="domain" description="Acyl-CoA dehydrogenase/oxidase N-terminal" evidence="14">
    <location>
        <begin position="18"/>
        <end position="128"/>
    </location>
</feature>
<dbReference type="RefSeq" id="WP_005253507.1">
    <property type="nucleotide sequence ID" value="NZ_AJYC02000008.1"/>
</dbReference>
<dbReference type="SUPFAM" id="SSF56645">
    <property type="entry name" value="Acyl-CoA dehydrogenase NM domain-like"/>
    <property type="match status" value="1"/>
</dbReference>
<feature type="domain" description="Acyl-CoA dehydrogenase/oxidase C-terminal" evidence="12">
    <location>
        <begin position="242"/>
        <end position="390"/>
    </location>
</feature>
<dbReference type="Proteomes" id="UP000005951">
    <property type="component" value="Unassembled WGS sequence"/>
</dbReference>
<evidence type="ECO:0000256" key="9">
    <source>
        <dbReference type="ARBA" id="ARBA00042660"/>
    </source>
</evidence>
<comment type="cofactor">
    <cofactor evidence="1 11">
        <name>FAD</name>
        <dbReference type="ChEBI" id="CHEBI:57692"/>
    </cofactor>
</comment>
<dbReference type="FunFam" id="2.40.110.10:FF:000002">
    <property type="entry name" value="Acyl-CoA dehydrogenase fadE12"/>
    <property type="match status" value="1"/>
</dbReference>
<comment type="function">
    <text evidence="7">Catalyzes the dehydrogenation at the alpha-beta position of ACP-bound acyl chains. This results in the introduction of a double bond in the lipidic chain, which is further transferred to the epsilon-amino group of lysine residue in the mycobactin core by MbtK.</text>
</comment>
<evidence type="ECO:0000256" key="7">
    <source>
        <dbReference type="ARBA" id="ARBA00037085"/>
    </source>
</evidence>
<evidence type="ECO:0000256" key="2">
    <source>
        <dbReference type="ARBA" id="ARBA00005102"/>
    </source>
</evidence>
<dbReference type="EMBL" id="AJYC02000008">
    <property type="protein sequence ID" value="EKT84419.1"/>
    <property type="molecule type" value="Genomic_DNA"/>
</dbReference>
<evidence type="ECO:0000313" key="15">
    <source>
        <dbReference type="EMBL" id="EKT84419.1"/>
    </source>
</evidence>
<dbReference type="InterPro" id="IPR036250">
    <property type="entry name" value="AcylCo_DH-like_C"/>
</dbReference>
<keyword evidence="6 11" id="KW-0560">Oxidoreductase</keyword>
<comment type="pathway">
    <text evidence="2">Siderophore biosynthesis; mycobactin biosynthesis.</text>
</comment>
<evidence type="ECO:0000256" key="8">
    <source>
        <dbReference type="ARBA" id="ARBA00040394"/>
    </source>
</evidence>
<evidence type="ECO:0000256" key="4">
    <source>
        <dbReference type="ARBA" id="ARBA00022630"/>
    </source>
</evidence>
<dbReference type="Pfam" id="PF00441">
    <property type="entry name" value="Acyl-CoA_dh_1"/>
    <property type="match status" value="1"/>
</dbReference>
<accession>K8XSI7</accession>
<organism evidence="15 16">
    <name type="scientific">Rhodococcus opacus M213</name>
    <dbReference type="NCBI Taxonomy" id="1129896"/>
    <lineage>
        <taxon>Bacteria</taxon>
        <taxon>Bacillati</taxon>
        <taxon>Actinomycetota</taxon>
        <taxon>Actinomycetes</taxon>
        <taxon>Mycobacteriales</taxon>
        <taxon>Nocardiaceae</taxon>
        <taxon>Rhodococcus</taxon>
    </lineage>
</organism>
<dbReference type="Gene3D" id="1.20.140.10">
    <property type="entry name" value="Butyryl-CoA Dehydrogenase, subunit A, domain 3"/>
    <property type="match status" value="1"/>
</dbReference>
<evidence type="ECO:0000256" key="6">
    <source>
        <dbReference type="ARBA" id="ARBA00023002"/>
    </source>
</evidence>
<dbReference type="Gene3D" id="1.10.540.10">
    <property type="entry name" value="Acyl-CoA dehydrogenase/oxidase, N-terminal domain"/>
    <property type="match status" value="1"/>
</dbReference>
<dbReference type="InterPro" id="IPR009100">
    <property type="entry name" value="AcylCoA_DH/oxidase_NM_dom_sf"/>
</dbReference>
<proteinExistence type="inferred from homology"/>
<evidence type="ECO:0000256" key="1">
    <source>
        <dbReference type="ARBA" id="ARBA00001974"/>
    </source>
</evidence>
<evidence type="ECO:0000259" key="12">
    <source>
        <dbReference type="Pfam" id="PF00441"/>
    </source>
</evidence>
<evidence type="ECO:0000256" key="3">
    <source>
        <dbReference type="ARBA" id="ARBA00009347"/>
    </source>
</evidence>
<keyword evidence="4 11" id="KW-0285">Flavoprotein</keyword>
<dbReference type="InterPro" id="IPR013786">
    <property type="entry name" value="AcylCoA_DH/ox_N"/>
</dbReference>
<comment type="similarity">
    <text evidence="3 11">Belongs to the acyl-CoA dehydrogenase family.</text>
</comment>
<dbReference type="PANTHER" id="PTHR48083">
    <property type="entry name" value="MEDIUM-CHAIN SPECIFIC ACYL-COA DEHYDROGENASE, MITOCHONDRIAL-RELATED"/>
    <property type="match status" value="1"/>
</dbReference>
<dbReference type="Pfam" id="PF02770">
    <property type="entry name" value="Acyl-CoA_dh_M"/>
    <property type="match status" value="1"/>
</dbReference>
<evidence type="ECO:0000256" key="5">
    <source>
        <dbReference type="ARBA" id="ARBA00022827"/>
    </source>
</evidence>
<feature type="domain" description="Acyl-CoA oxidase/dehydrogenase middle" evidence="13">
    <location>
        <begin position="132"/>
        <end position="227"/>
    </location>
</feature>
<dbReference type="Gene3D" id="2.40.110.10">
    <property type="entry name" value="Butyryl-CoA Dehydrogenase, subunit A, domain 2"/>
    <property type="match status" value="1"/>
</dbReference>
<dbReference type="GO" id="GO:0050660">
    <property type="term" value="F:flavin adenine dinucleotide binding"/>
    <property type="evidence" value="ECO:0007669"/>
    <property type="project" value="InterPro"/>
</dbReference>
<evidence type="ECO:0000313" key="16">
    <source>
        <dbReference type="Proteomes" id="UP000005951"/>
    </source>
</evidence>
<dbReference type="GO" id="GO:0033539">
    <property type="term" value="P:fatty acid beta-oxidation using acyl-CoA dehydrogenase"/>
    <property type="evidence" value="ECO:0007669"/>
    <property type="project" value="TreeGrafter"/>
</dbReference>
<dbReference type="AlphaFoldDB" id="K8XSI7"/>
<dbReference type="PANTHER" id="PTHR48083:SF20">
    <property type="entry name" value="LONG-CHAIN SPECIFIC ACYL-COA DEHYDROGENASE, MITOCHONDRIAL"/>
    <property type="match status" value="1"/>
</dbReference>
<dbReference type="SUPFAM" id="SSF47203">
    <property type="entry name" value="Acyl-CoA dehydrogenase C-terminal domain-like"/>
    <property type="match status" value="1"/>
</dbReference>
<dbReference type="InterPro" id="IPR006091">
    <property type="entry name" value="Acyl-CoA_Oxase/DH_mid-dom"/>
</dbReference>